<evidence type="ECO:0000256" key="3">
    <source>
        <dbReference type="ARBA" id="ARBA00023054"/>
    </source>
</evidence>
<evidence type="ECO:0000259" key="5">
    <source>
        <dbReference type="Pfam" id="PF26091"/>
    </source>
</evidence>
<dbReference type="Proteomes" id="UP000694867">
    <property type="component" value="Unplaced"/>
</dbReference>
<sequence>MSNFECWLSDRLDALRVDSEVFSSYIQGILEGDEKHDEKTESIQDILESASTESVDIAGVTQEIIRMYNEQSGLESSIGTSQALDAATEDGQEGTFEDKVRTIFSKQNAKASESANKRKASSTEEREKLRSSILSQYAEVEVASAENAEEDIIKASAGQLATPALNPKDKRKNPPSSSDPLLMKNTNAQQVLDAEKLKRERSKQESEAKKVKDKTDRENQKKKEAERREKEKQRTQKGERRR</sequence>
<proteinExistence type="inferred from homology"/>
<dbReference type="Pfam" id="PF26091">
    <property type="entry name" value="PWI_CCDC43"/>
    <property type="match status" value="1"/>
</dbReference>
<comment type="similarity">
    <text evidence="1">Belongs to the CCDC43 family.</text>
</comment>
<evidence type="ECO:0000313" key="6">
    <source>
        <dbReference type="Proteomes" id="UP000694867"/>
    </source>
</evidence>
<dbReference type="InterPro" id="IPR037666">
    <property type="entry name" value="CCDC43"/>
</dbReference>
<evidence type="ECO:0000256" key="2">
    <source>
        <dbReference type="ARBA" id="ARBA00016648"/>
    </source>
</evidence>
<dbReference type="AlphaFoldDB" id="A0AAJ6QUB0"/>
<feature type="region of interest" description="Disordered" evidence="4">
    <location>
        <begin position="107"/>
        <end position="131"/>
    </location>
</feature>
<feature type="domain" description="CCDC43 PWI-like" evidence="5">
    <location>
        <begin position="2"/>
        <end position="71"/>
    </location>
</feature>
<reference evidence="7" key="1">
    <citation type="submission" date="2025-08" db="UniProtKB">
        <authorList>
            <consortium name="RefSeq"/>
        </authorList>
    </citation>
    <scope>IDENTIFICATION</scope>
</reference>
<dbReference type="InterPro" id="IPR058771">
    <property type="entry name" value="PWI_CCDC43"/>
</dbReference>
<evidence type="ECO:0000256" key="4">
    <source>
        <dbReference type="SAM" id="MobiDB-lite"/>
    </source>
</evidence>
<keyword evidence="3" id="KW-0175">Coiled coil</keyword>
<feature type="region of interest" description="Disordered" evidence="4">
    <location>
        <begin position="157"/>
        <end position="242"/>
    </location>
</feature>
<dbReference type="GeneID" id="100899613"/>
<evidence type="ECO:0000256" key="1">
    <source>
        <dbReference type="ARBA" id="ARBA00005305"/>
    </source>
</evidence>
<keyword evidence="6" id="KW-1185">Reference proteome</keyword>
<feature type="compositionally biased region" description="Basic and acidic residues" evidence="4">
    <location>
        <begin position="193"/>
        <end position="242"/>
    </location>
</feature>
<dbReference type="PANTHER" id="PTHR31684">
    <property type="entry name" value="COILED-COIL DOMAIN-CONTAINING PROTEIN 43"/>
    <property type="match status" value="1"/>
</dbReference>
<accession>A0AAJ6QUB0</accession>
<dbReference type="PANTHER" id="PTHR31684:SF2">
    <property type="entry name" value="COILED-COIL DOMAIN-CONTAINING PROTEIN 43"/>
    <property type="match status" value="1"/>
</dbReference>
<dbReference type="RefSeq" id="XP_003744029.1">
    <property type="nucleotide sequence ID" value="XM_003743981.1"/>
</dbReference>
<name>A0AAJ6QUB0_9ACAR</name>
<protein>
    <recommendedName>
        <fullName evidence="2">Coiled-coil domain-containing protein 43</fullName>
    </recommendedName>
</protein>
<gene>
    <name evidence="7" type="primary">LOC100899613</name>
</gene>
<feature type="compositionally biased region" description="Basic and acidic residues" evidence="4">
    <location>
        <begin position="121"/>
        <end position="130"/>
    </location>
</feature>
<dbReference type="KEGG" id="goe:100899613"/>
<organism evidence="6 7">
    <name type="scientific">Galendromus occidentalis</name>
    <name type="common">western predatory mite</name>
    <dbReference type="NCBI Taxonomy" id="34638"/>
    <lineage>
        <taxon>Eukaryota</taxon>
        <taxon>Metazoa</taxon>
        <taxon>Ecdysozoa</taxon>
        <taxon>Arthropoda</taxon>
        <taxon>Chelicerata</taxon>
        <taxon>Arachnida</taxon>
        <taxon>Acari</taxon>
        <taxon>Parasitiformes</taxon>
        <taxon>Mesostigmata</taxon>
        <taxon>Gamasina</taxon>
        <taxon>Phytoseioidea</taxon>
        <taxon>Phytoseiidae</taxon>
        <taxon>Typhlodrominae</taxon>
        <taxon>Galendromus</taxon>
    </lineage>
</organism>
<evidence type="ECO:0000313" key="7">
    <source>
        <dbReference type="RefSeq" id="XP_003744029.1"/>
    </source>
</evidence>
<feature type="compositionally biased region" description="Polar residues" evidence="4">
    <location>
        <begin position="174"/>
        <end position="190"/>
    </location>
</feature>